<dbReference type="AlphaFoldDB" id="A0A1I4P9Q1"/>
<comment type="similarity">
    <text evidence="1">Belongs to the cytidine and deoxycytidylate deaminase family.</text>
</comment>
<evidence type="ECO:0000256" key="1">
    <source>
        <dbReference type="ARBA" id="ARBA00006576"/>
    </source>
</evidence>
<proteinExistence type="inferred from homology"/>
<dbReference type="Pfam" id="PF00383">
    <property type="entry name" value="dCMP_cyt_deam_1"/>
    <property type="match status" value="1"/>
</dbReference>
<evidence type="ECO:0000256" key="2">
    <source>
        <dbReference type="ARBA" id="ARBA00022723"/>
    </source>
</evidence>
<name>A0A1I4P9Q1_9EURY</name>
<organism evidence="6 7">
    <name type="scientific">Methanolobus profundi</name>
    <dbReference type="NCBI Taxonomy" id="487685"/>
    <lineage>
        <taxon>Archaea</taxon>
        <taxon>Methanobacteriati</taxon>
        <taxon>Methanobacteriota</taxon>
        <taxon>Stenosarchaea group</taxon>
        <taxon>Methanomicrobia</taxon>
        <taxon>Methanosarcinales</taxon>
        <taxon>Methanosarcinaceae</taxon>
        <taxon>Methanolobus</taxon>
    </lineage>
</organism>
<dbReference type="PROSITE" id="PS51747">
    <property type="entry name" value="CYT_DCMP_DEAMINASES_2"/>
    <property type="match status" value="1"/>
</dbReference>
<dbReference type="EMBL" id="FOUJ01000001">
    <property type="protein sequence ID" value="SFM24439.1"/>
    <property type="molecule type" value="Genomic_DNA"/>
</dbReference>
<evidence type="ECO:0000313" key="7">
    <source>
        <dbReference type="Proteomes" id="UP000198535"/>
    </source>
</evidence>
<dbReference type="FunFam" id="3.40.140.10:FF:000011">
    <property type="entry name" value="tRNA-specific adenosine deaminase"/>
    <property type="match status" value="1"/>
</dbReference>
<evidence type="ECO:0000259" key="5">
    <source>
        <dbReference type="PROSITE" id="PS51747"/>
    </source>
</evidence>
<dbReference type="RefSeq" id="WP_091932759.1">
    <property type="nucleotide sequence ID" value="NZ_FOUJ01000001.1"/>
</dbReference>
<keyword evidence="3" id="KW-0378">Hydrolase</keyword>
<dbReference type="InterPro" id="IPR016193">
    <property type="entry name" value="Cytidine_deaminase-like"/>
</dbReference>
<dbReference type="STRING" id="487685.SAMN04488696_0524"/>
<dbReference type="GO" id="GO:0047974">
    <property type="term" value="F:guanosine deaminase activity"/>
    <property type="evidence" value="ECO:0007669"/>
    <property type="project" value="TreeGrafter"/>
</dbReference>
<sequence length="154" mass="17776">MNNFMEMAIDEARKGMRHNHGGPFGAIVVKDGKILSRTHNEVLRTNDPTAHAEILAIREASATLERFDLSDCVIYTSSQPCPMCLAAIYWARIRTVYYGSDKDDVADIGFDDSLFYRYIRGEEKEVELELINTDREKCLELLREWSEKSDKQMY</sequence>
<evidence type="ECO:0000313" key="6">
    <source>
        <dbReference type="EMBL" id="SFM24439.1"/>
    </source>
</evidence>
<evidence type="ECO:0000256" key="4">
    <source>
        <dbReference type="ARBA" id="ARBA00022833"/>
    </source>
</evidence>
<dbReference type="PANTHER" id="PTHR11079:SF161">
    <property type="entry name" value="CMP_DCMP-TYPE DEAMINASE DOMAIN-CONTAINING PROTEIN"/>
    <property type="match status" value="1"/>
</dbReference>
<feature type="domain" description="CMP/dCMP-type deaminase" evidence="5">
    <location>
        <begin position="1"/>
        <end position="123"/>
    </location>
</feature>
<dbReference type="InterPro" id="IPR002125">
    <property type="entry name" value="CMP_dCMP_dom"/>
</dbReference>
<dbReference type="OrthoDB" id="7284at2157"/>
<dbReference type="Proteomes" id="UP000198535">
    <property type="component" value="Unassembled WGS sequence"/>
</dbReference>
<dbReference type="Gene3D" id="3.40.140.10">
    <property type="entry name" value="Cytidine Deaminase, domain 2"/>
    <property type="match status" value="1"/>
</dbReference>
<dbReference type="PANTHER" id="PTHR11079">
    <property type="entry name" value="CYTOSINE DEAMINASE FAMILY MEMBER"/>
    <property type="match status" value="1"/>
</dbReference>
<dbReference type="SUPFAM" id="SSF53927">
    <property type="entry name" value="Cytidine deaminase-like"/>
    <property type="match status" value="1"/>
</dbReference>
<reference evidence="7" key="1">
    <citation type="submission" date="2016-10" db="EMBL/GenBank/DDBJ databases">
        <authorList>
            <person name="Varghese N."/>
            <person name="Submissions S."/>
        </authorList>
    </citation>
    <scope>NUCLEOTIDE SEQUENCE [LARGE SCALE GENOMIC DNA]</scope>
    <source>
        <strain evidence="7">Mob M</strain>
    </source>
</reference>
<dbReference type="PROSITE" id="PS00903">
    <property type="entry name" value="CYT_DCMP_DEAMINASES_1"/>
    <property type="match status" value="1"/>
</dbReference>
<dbReference type="CDD" id="cd01285">
    <property type="entry name" value="nucleoside_deaminase"/>
    <property type="match status" value="1"/>
</dbReference>
<gene>
    <name evidence="6" type="ORF">SAMN04488696_0524</name>
</gene>
<keyword evidence="4" id="KW-0862">Zinc</keyword>
<accession>A0A1I4P9Q1</accession>
<dbReference type="InterPro" id="IPR016192">
    <property type="entry name" value="APOBEC/CMP_deaminase_Zn-bd"/>
</dbReference>
<keyword evidence="2" id="KW-0479">Metal-binding</keyword>
<dbReference type="GO" id="GO:0008270">
    <property type="term" value="F:zinc ion binding"/>
    <property type="evidence" value="ECO:0007669"/>
    <property type="project" value="InterPro"/>
</dbReference>
<protein>
    <submittedName>
        <fullName evidence="6">Guanine deaminase</fullName>
    </submittedName>
</protein>
<evidence type="ECO:0000256" key="3">
    <source>
        <dbReference type="ARBA" id="ARBA00022801"/>
    </source>
</evidence>
<dbReference type="GO" id="GO:0006152">
    <property type="term" value="P:purine nucleoside catabolic process"/>
    <property type="evidence" value="ECO:0007669"/>
    <property type="project" value="TreeGrafter"/>
</dbReference>
<keyword evidence="7" id="KW-1185">Reference proteome</keyword>